<keyword evidence="1" id="KW-0472">Membrane</keyword>
<accession>A0A9D9N824</accession>
<sequence>MGRRDSYRFVDRSTSKKGKIAFGCSVLSLCIQLGLIYKAVERAATIVDGLIGIYSFLLSCIAIIFMIGSIREDGLYSKYQFITTILTIGVCILHILLFVLGVL</sequence>
<reference evidence="2" key="2">
    <citation type="journal article" date="2021" name="PeerJ">
        <title>Extensive microbial diversity within the chicken gut microbiome revealed by metagenomics and culture.</title>
        <authorList>
            <person name="Gilroy R."/>
            <person name="Ravi A."/>
            <person name="Getino M."/>
            <person name="Pursley I."/>
            <person name="Horton D.L."/>
            <person name="Alikhan N.F."/>
            <person name="Baker D."/>
            <person name="Gharbi K."/>
            <person name="Hall N."/>
            <person name="Watson M."/>
            <person name="Adriaenssens E.M."/>
            <person name="Foster-Nyarko E."/>
            <person name="Jarju S."/>
            <person name="Secka A."/>
            <person name="Antonio M."/>
            <person name="Oren A."/>
            <person name="Chaudhuri R.R."/>
            <person name="La Ragione R."/>
            <person name="Hildebrand F."/>
            <person name="Pallen M.J."/>
        </authorList>
    </citation>
    <scope>NUCLEOTIDE SEQUENCE</scope>
    <source>
        <strain evidence="2">E3-2379</strain>
    </source>
</reference>
<dbReference type="Proteomes" id="UP000823618">
    <property type="component" value="Unassembled WGS sequence"/>
</dbReference>
<keyword evidence="1" id="KW-1133">Transmembrane helix</keyword>
<organism evidence="2 3">
    <name type="scientific">Candidatus Scybalomonas excrementavium</name>
    <dbReference type="NCBI Taxonomy" id="2840943"/>
    <lineage>
        <taxon>Bacteria</taxon>
        <taxon>Bacillati</taxon>
        <taxon>Bacillota</taxon>
        <taxon>Clostridia</taxon>
        <taxon>Lachnospirales</taxon>
        <taxon>Lachnospiraceae</taxon>
        <taxon>Lachnospiraceae incertae sedis</taxon>
        <taxon>Candidatus Scybalomonas</taxon>
    </lineage>
</organism>
<feature type="transmembrane region" description="Helical" evidence="1">
    <location>
        <begin position="46"/>
        <end position="67"/>
    </location>
</feature>
<gene>
    <name evidence="2" type="ORF">IAC13_08020</name>
</gene>
<feature type="transmembrane region" description="Helical" evidence="1">
    <location>
        <begin position="20"/>
        <end position="40"/>
    </location>
</feature>
<evidence type="ECO:0000256" key="1">
    <source>
        <dbReference type="SAM" id="Phobius"/>
    </source>
</evidence>
<proteinExistence type="predicted"/>
<comment type="caution">
    <text evidence="2">The sequence shown here is derived from an EMBL/GenBank/DDBJ whole genome shotgun (WGS) entry which is preliminary data.</text>
</comment>
<reference evidence="2" key="1">
    <citation type="submission" date="2020-10" db="EMBL/GenBank/DDBJ databases">
        <authorList>
            <person name="Gilroy R."/>
        </authorList>
    </citation>
    <scope>NUCLEOTIDE SEQUENCE</scope>
    <source>
        <strain evidence="2">E3-2379</strain>
    </source>
</reference>
<feature type="transmembrane region" description="Helical" evidence="1">
    <location>
        <begin position="79"/>
        <end position="102"/>
    </location>
</feature>
<evidence type="ECO:0000313" key="2">
    <source>
        <dbReference type="EMBL" id="MBO8463861.1"/>
    </source>
</evidence>
<evidence type="ECO:0000313" key="3">
    <source>
        <dbReference type="Proteomes" id="UP000823618"/>
    </source>
</evidence>
<dbReference type="AlphaFoldDB" id="A0A9D9N824"/>
<protein>
    <submittedName>
        <fullName evidence="2">Uncharacterized protein</fullName>
    </submittedName>
</protein>
<keyword evidence="1" id="KW-0812">Transmembrane</keyword>
<name>A0A9D9N824_9FIRM</name>
<dbReference type="EMBL" id="JADIML010000218">
    <property type="protein sequence ID" value="MBO8463861.1"/>
    <property type="molecule type" value="Genomic_DNA"/>
</dbReference>